<feature type="non-terminal residue" evidence="4">
    <location>
        <position position="1"/>
    </location>
</feature>
<name>A0A2G5EHQ4_AQUCA</name>
<accession>A0A2G5EHQ4</accession>
<dbReference type="EMBL" id="KZ305025">
    <property type="protein sequence ID" value="PIA55296.1"/>
    <property type="molecule type" value="Genomic_DNA"/>
</dbReference>
<dbReference type="PANTHER" id="PTHR45717:SF10">
    <property type="entry name" value="OS10G0501000 PROTEIN"/>
    <property type="match status" value="1"/>
</dbReference>
<dbReference type="OrthoDB" id="1890565at2759"/>
<dbReference type="PANTHER" id="PTHR45717">
    <property type="entry name" value="OS12G0527900 PROTEIN"/>
    <property type="match status" value="1"/>
</dbReference>
<evidence type="ECO:0000256" key="2">
    <source>
        <dbReference type="ARBA" id="ARBA00022737"/>
    </source>
</evidence>
<gene>
    <name evidence="4" type="ORF">AQUCO_00800190v1</name>
</gene>
<keyword evidence="5" id="KW-1185">Reference proteome</keyword>
<dbReference type="Gene3D" id="1.25.40.10">
    <property type="entry name" value="Tetratricopeptide repeat domain"/>
    <property type="match status" value="3"/>
</dbReference>
<feature type="repeat" description="PPR" evidence="3">
    <location>
        <begin position="147"/>
        <end position="181"/>
    </location>
</feature>
<dbReference type="Proteomes" id="UP000230069">
    <property type="component" value="Unassembled WGS sequence"/>
</dbReference>
<dbReference type="FunCoup" id="A0A2G5EHQ4">
    <property type="interactions" value="109"/>
</dbReference>
<sequence length="474" mass="54191">TQTSIPTIDNKDTLFKRISPISDPTVSIVPILDQWVQQGKKVGLNELQSCIKLLKRLKRYKHALEISQWMGNRSLNVGSVRDNIVRLDLIAKVNGIDQAEEYFNNIPTHFKGVKIYNILLECYVESKSFEKAKSLMEEMRKFGLATSTVAYNSMLKLYAMVGQYGKMDILIEEMNKKNVPPNKFTFAIRLNAYAATSDISGMERLLQWMEANRNIVPNSIYYTIAATGYIKAGLPEKGLEMIKKLEELVSTEKGRWSGYETLLTLYASIGRKEDLYRIWNLYKTSREVYNRAYHSMISSLLKVDDIVGAEKILEEWETGDTSSDFRIPNLLIAAYCKSNLLEKAEMFINKAMEKGNKPYASTWEILASGYVEANQISKAVESIKATLLERSWWKPRRETLAACLLYLKQQGDAAKTEEFVRLLGVPYHMSTDDCERLLDYFYNNESEVGKLNELNADGLDDDDEETDIFAKEAT</sequence>
<dbReference type="Pfam" id="PF01535">
    <property type="entry name" value="PPR"/>
    <property type="match status" value="4"/>
</dbReference>
<dbReference type="GO" id="GO:0005739">
    <property type="term" value="C:mitochondrion"/>
    <property type="evidence" value="ECO:0007669"/>
    <property type="project" value="TreeGrafter"/>
</dbReference>
<dbReference type="InterPro" id="IPR011990">
    <property type="entry name" value="TPR-like_helical_dom_sf"/>
</dbReference>
<reference evidence="4 5" key="1">
    <citation type="submission" date="2017-09" db="EMBL/GenBank/DDBJ databases">
        <title>WGS assembly of Aquilegia coerulea Goldsmith.</title>
        <authorList>
            <person name="Hodges S."/>
            <person name="Kramer E."/>
            <person name="Nordborg M."/>
            <person name="Tomkins J."/>
            <person name="Borevitz J."/>
            <person name="Derieg N."/>
            <person name="Yan J."/>
            <person name="Mihaltcheva S."/>
            <person name="Hayes R.D."/>
            <person name="Rokhsar D."/>
        </authorList>
    </citation>
    <scope>NUCLEOTIDE SEQUENCE [LARGE SCALE GENOMIC DNA]</scope>
    <source>
        <strain evidence="5">cv. Goldsmith</strain>
    </source>
</reference>
<evidence type="ECO:0000313" key="4">
    <source>
        <dbReference type="EMBL" id="PIA55296.1"/>
    </source>
</evidence>
<dbReference type="InterPro" id="IPR002885">
    <property type="entry name" value="PPR_rpt"/>
</dbReference>
<feature type="repeat" description="PPR" evidence="3">
    <location>
        <begin position="112"/>
        <end position="146"/>
    </location>
</feature>
<evidence type="ECO:0008006" key="6">
    <source>
        <dbReference type="Google" id="ProtNLM"/>
    </source>
</evidence>
<dbReference type="STRING" id="218851.A0A2G5EHQ4"/>
<dbReference type="GO" id="GO:0003729">
    <property type="term" value="F:mRNA binding"/>
    <property type="evidence" value="ECO:0007669"/>
    <property type="project" value="UniProtKB-ARBA"/>
</dbReference>
<keyword evidence="2" id="KW-0677">Repeat</keyword>
<protein>
    <recommendedName>
        <fullName evidence="6">Pentacotripeptide-repeat region of PRORP domain-containing protein</fullName>
    </recommendedName>
</protein>
<proteinExistence type="inferred from homology"/>
<evidence type="ECO:0000256" key="1">
    <source>
        <dbReference type="ARBA" id="ARBA00007626"/>
    </source>
</evidence>
<comment type="similarity">
    <text evidence="1">Belongs to the PPR family. P subfamily.</text>
</comment>
<dbReference type="PROSITE" id="PS51375">
    <property type="entry name" value="PPR"/>
    <property type="match status" value="3"/>
</dbReference>
<dbReference type="NCBIfam" id="TIGR00756">
    <property type="entry name" value="PPR"/>
    <property type="match status" value="2"/>
</dbReference>
<feature type="repeat" description="PPR" evidence="3">
    <location>
        <begin position="324"/>
        <end position="358"/>
    </location>
</feature>
<organism evidence="4 5">
    <name type="scientific">Aquilegia coerulea</name>
    <name type="common">Rocky mountain columbine</name>
    <dbReference type="NCBI Taxonomy" id="218851"/>
    <lineage>
        <taxon>Eukaryota</taxon>
        <taxon>Viridiplantae</taxon>
        <taxon>Streptophyta</taxon>
        <taxon>Embryophyta</taxon>
        <taxon>Tracheophyta</taxon>
        <taxon>Spermatophyta</taxon>
        <taxon>Magnoliopsida</taxon>
        <taxon>Ranunculales</taxon>
        <taxon>Ranunculaceae</taxon>
        <taxon>Thalictroideae</taxon>
        <taxon>Aquilegia</taxon>
    </lineage>
</organism>
<evidence type="ECO:0000313" key="5">
    <source>
        <dbReference type="Proteomes" id="UP000230069"/>
    </source>
</evidence>
<dbReference type="InParanoid" id="A0A2G5EHQ4"/>
<dbReference type="Pfam" id="PF13041">
    <property type="entry name" value="PPR_2"/>
    <property type="match status" value="1"/>
</dbReference>
<dbReference type="AlphaFoldDB" id="A0A2G5EHQ4"/>
<evidence type="ECO:0000256" key="3">
    <source>
        <dbReference type="PROSITE-ProRule" id="PRU00708"/>
    </source>
</evidence>